<dbReference type="Proteomes" id="UP000478892">
    <property type="component" value="Unassembled WGS sequence"/>
</dbReference>
<evidence type="ECO:0000313" key="2">
    <source>
        <dbReference type="EMBL" id="MVO18232.1"/>
    </source>
</evidence>
<feature type="domain" description="TIM-barrel" evidence="1">
    <location>
        <begin position="58"/>
        <end position="162"/>
    </location>
</feature>
<organism evidence="2 3">
    <name type="scientific">Parasedimentitalea huanghaiensis</name>
    <dbReference type="NCBI Taxonomy" id="2682100"/>
    <lineage>
        <taxon>Bacteria</taxon>
        <taxon>Pseudomonadati</taxon>
        <taxon>Pseudomonadota</taxon>
        <taxon>Alphaproteobacteria</taxon>
        <taxon>Rhodobacterales</taxon>
        <taxon>Paracoccaceae</taxon>
        <taxon>Parasedimentitalea</taxon>
    </lineage>
</organism>
<name>A0A6L6WRR8_9RHOB</name>
<proteinExistence type="predicted"/>
<accession>A0A6L6WRR8</accession>
<dbReference type="PANTHER" id="PTHR31862:SF1">
    <property type="entry name" value="UPF0261 DOMAIN PROTEIN (AFU_ORTHOLOGUE AFUA_1G10120)"/>
    <property type="match status" value="1"/>
</dbReference>
<keyword evidence="3" id="KW-1185">Reference proteome</keyword>
<protein>
    <recommendedName>
        <fullName evidence="1">TIM-barrel domain-containing protein</fullName>
    </recommendedName>
</protein>
<dbReference type="Gene3D" id="3.20.20.70">
    <property type="entry name" value="Aldolase class I"/>
    <property type="match status" value="1"/>
</dbReference>
<dbReference type="InterPro" id="IPR015813">
    <property type="entry name" value="Pyrv/PenolPyrv_kinase-like_dom"/>
</dbReference>
<gene>
    <name evidence="2" type="ORF">GO984_20625</name>
</gene>
<dbReference type="Pfam" id="PF09370">
    <property type="entry name" value="PEP_hydrolase"/>
    <property type="match status" value="1"/>
</dbReference>
<dbReference type="SUPFAM" id="SSF51621">
    <property type="entry name" value="Phosphoenolpyruvate/pyruvate domain"/>
    <property type="match status" value="1"/>
</dbReference>
<dbReference type="PANTHER" id="PTHR31862">
    <property type="entry name" value="UPF0261 DOMAIN PROTEIN (AFU_ORTHOLOGUE AFUA_1G10120)"/>
    <property type="match status" value="1"/>
</dbReference>
<evidence type="ECO:0000313" key="3">
    <source>
        <dbReference type="Proteomes" id="UP000478892"/>
    </source>
</evidence>
<dbReference type="InterPro" id="IPR051353">
    <property type="entry name" value="Tobamovirus_resist_UPF0261"/>
</dbReference>
<sequence length="215" mass="23192">MKRLLLTGIPHSPPSQGTPIYCPALQGLTGGQADLAMVMPRIDNNRALFATDRTADGTYAGVLTCDPFGTADSFLRRLDDHGYSGVANWPSAILFQGQVKQLMASMPATSDLEYAWLAGAKRYGFQTLAFFRSLEQGRAALNAGLRHLVLHPGLITQTDDGPPDLLIASLRGLIEKLHRQAEGVEILFYEHAALNNNIRAVDVGADGSVAYLAQT</sequence>
<dbReference type="InterPro" id="IPR013785">
    <property type="entry name" value="Aldolase_TIM"/>
</dbReference>
<evidence type="ECO:0000259" key="1">
    <source>
        <dbReference type="Pfam" id="PF09370"/>
    </source>
</evidence>
<dbReference type="EMBL" id="WQLV01000018">
    <property type="protein sequence ID" value="MVO18232.1"/>
    <property type="molecule type" value="Genomic_DNA"/>
</dbReference>
<dbReference type="GO" id="GO:0003824">
    <property type="term" value="F:catalytic activity"/>
    <property type="evidence" value="ECO:0007669"/>
    <property type="project" value="InterPro"/>
</dbReference>
<reference evidence="2 3" key="1">
    <citation type="submission" date="2019-12" db="EMBL/GenBank/DDBJ databases">
        <authorList>
            <person name="Zhang Y.-J."/>
        </authorList>
    </citation>
    <scope>NUCLEOTIDE SEQUENCE [LARGE SCALE GENOMIC DNA]</scope>
    <source>
        <strain evidence="2 3">CY05</strain>
    </source>
</reference>
<dbReference type="InterPro" id="IPR009215">
    <property type="entry name" value="TIM-br_IGPS-like"/>
</dbReference>
<comment type="caution">
    <text evidence="2">The sequence shown here is derived from an EMBL/GenBank/DDBJ whole genome shotgun (WGS) entry which is preliminary data.</text>
</comment>
<dbReference type="AlphaFoldDB" id="A0A6L6WRR8"/>